<evidence type="ECO:0000256" key="7">
    <source>
        <dbReference type="ARBA" id="ARBA00023306"/>
    </source>
</evidence>
<evidence type="ECO:0000256" key="5">
    <source>
        <dbReference type="ARBA" id="ARBA00023136"/>
    </source>
</evidence>
<dbReference type="InterPro" id="IPR010379">
    <property type="entry name" value="EzrA"/>
</dbReference>
<keyword evidence="4 8" id="KW-0175">Coiled coil</keyword>
<keyword evidence="3 8" id="KW-1133">Transmembrane helix</keyword>
<name>A0A2T4KFA1_9STAP</name>
<evidence type="ECO:0000313" key="11">
    <source>
        <dbReference type="Proteomes" id="UP000242547"/>
    </source>
</evidence>
<evidence type="ECO:0000256" key="9">
    <source>
        <dbReference type="SAM" id="Phobius"/>
    </source>
</evidence>
<comment type="similarity">
    <text evidence="8">Belongs to the EzrA family.</text>
</comment>
<evidence type="ECO:0000256" key="1">
    <source>
        <dbReference type="ARBA" id="ARBA00022618"/>
    </source>
</evidence>
<reference evidence="10 11" key="1">
    <citation type="journal article" date="2016" name="Front. Microbiol.">
        <title>Comprehensive Phylogenetic Analysis of Bovine Non-aureus Staphylococci Species Based on Whole-Genome Sequencing.</title>
        <authorList>
            <person name="Naushad S."/>
            <person name="Barkema H.W."/>
            <person name="Luby C."/>
            <person name="Condas L.A."/>
            <person name="Nobrega D.B."/>
            <person name="Carson D.A."/>
            <person name="De Buck J."/>
        </authorList>
    </citation>
    <scope>NUCLEOTIDE SEQUENCE [LARGE SCALE GENOMIC DNA]</scope>
    <source>
        <strain evidence="10 11">SNUC 761</strain>
    </source>
</reference>
<feature type="transmembrane region" description="Helical" evidence="9">
    <location>
        <begin position="6"/>
        <end position="23"/>
    </location>
</feature>
<dbReference type="GO" id="GO:0000917">
    <property type="term" value="P:division septum assembly"/>
    <property type="evidence" value="ECO:0007669"/>
    <property type="project" value="UniProtKB-KW"/>
</dbReference>
<proteinExistence type="inferred from homology"/>
<feature type="coiled-coil region" evidence="8">
    <location>
        <begin position="350"/>
        <end position="426"/>
    </location>
</feature>
<comment type="subcellular location">
    <subcellularLocation>
        <location evidence="8">Cell membrane</location>
        <topology evidence="8">Single-pass membrane protein</topology>
    </subcellularLocation>
    <text evidence="8">Colocalized with FtsZ to the nascent septal site.</text>
</comment>
<keyword evidence="1 8" id="KW-0132">Cell division</keyword>
<feature type="topological domain" description="Extracellular" evidence="8">
    <location>
        <begin position="1"/>
        <end position="4"/>
    </location>
</feature>
<dbReference type="Pfam" id="PF06160">
    <property type="entry name" value="EzrA"/>
    <property type="match status" value="1"/>
</dbReference>
<keyword evidence="5 8" id="KW-0472">Membrane</keyword>
<dbReference type="RefSeq" id="WP_107506363.1">
    <property type="nucleotide sequence ID" value="NZ_CP130489.1"/>
</dbReference>
<protein>
    <recommendedName>
        <fullName evidence="8">Septation ring formation regulator EzrA</fullName>
    </recommendedName>
</protein>
<organism evidence="10 11">
    <name type="scientific">Staphylococcus devriesei</name>
    <dbReference type="NCBI Taxonomy" id="586733"/>
    <lineage>
        <taxon>Bacteria</taxon>
        <taxon>Bacillati</taxon>
        <taxon>Bacillota</taxon>
        <taxon>Bacilli</taxon>
        <taxon>Bacillales</taxon>
        <taxon>Staphylococcaceae</taxon>
        <taxon>Staphylococcus</taxon>
    </lineage>
</organism>
<keyword evidence="8" id="KW-1003">Cell membrane</keyword>
<dbReference type="GO" id="GO:0005940">
    <property type="term" value="C:septin ring"/>
    <property type="evidence" value="ECO:0007669"/>
    <property type="project" value="InterPro"/>
</dbReference>
<sequence>MVLYTILAIIVIILIVIGIMFYLRSNKRKIVEEAEERKLKVQRLPFEENLEKLSNLNLKGETRTKYDAFKQDTLDYTNNYLAPVEEKIHDAEIQLDKFQFSGAQSDIDDAHDLMDRYEEGYRAQVEEVDEIVALHKENEEVFEKCKTDYREMKRDVLANRHQFGEAAAPLEKRIESFEPELEQYTTLKEEGNYVQAHNHIMGLNQSINEIKDYMDEIPELIREAQKELPGQFQDLKYGCRDLKVNGYDLDHVKIDGTLQSLKTELNFVEPMISRLELDNANDKLEQINNKLDEMYDLIEHEVKAKNEVEETKEQITDELFKAREMNYTLRTEIDYIRENYFINESDVNSIRQHENEIQNLVAVYDDILKEMAKSAVRYSEVKDNLEYLDDHVKVINEKQETLQNHLIQLREDEADAEDNLLRVQSKKEEVYRRLLASNLPSVPERFIIMKNEIDHEVRATNDQFSERPIHVKQLKDKVSKIVIQMNTFEEEANDVLVNAVYAERLIQYGNRYRKDHNNVDKSLNEAERLFKNNRYKRSIEISEQALESVEPGITKYIEDEVTK</sequence>
<dbReference type="Proteomes" id="UP000242547">
    <property type="component" value="Unassembled WGS sequence"/>
</dbReference>
<evidence type="ECO:0000256" key="3">
    <source>
        <dbReference type="ARBA" id="ARBA00022989"/>
    </source>
</evidence>
<comment type="function">
    <text evidence="8">Negative regulator of FtsZ ring formation; modulates the frequency and position of FtsZ ring formation. Inhibits FtsZ ring formation at polar sites. Interacts either with FtsZ or with one of its binding partners to promote depolymerization.</text>
</comment>
<dbReference type="NCBIfam" id="NF003412">
    <property type="entry name" value="PRK04778.1-6"/>
    <property type="match status" value="1"/>
</dbReference>
<accession>A0A2T4KFA1</accession>
<dbReference type="EMBL" id="PYZL01000094">
    <property type="protein sequence ID" value="PTE70966.1"/>
    <property type="molecule type" value="Genomic_DNA"/>
</dbReference>
<keyword evidence="6 8" id="KW-0717">Septation</keyword>
<evidence type="ECO:0000256" key="4">
    <source>
        <dbReference type="ARBA" id="ARBA00023054"/>
    </source>
</evidence>
<dbReference type="HAMAP" id="MF_00728">
    <property type="entry name" value="EzrA"/>
    <property type="match status" value="1"/>
</dbReference>
<comment type="caution">
    <text evidence="10">The sequence shown here is derived from an EMBL/GenBank/DDBJ whole genome shotgun (WGS) entry which is preliminary data.</text>
</comment>
<gene>
    <name evidence="8" type="primary">ezrA</name>
    <name evidence="10" type="ORF">BUY44_10330</name>
</gene>
<keyword evidence="7 8" id="KW-0131">Cell cycle</keyword>
<dbReference type="GO" id="GO:0000921">
    <property type="term" value="P:septin ring assembly"/>
    <property type="evidence" value="ECO:0007669"/>
    <property type="project" value="InterPro"/>
</dbReference>
<keyword evidence="2 8" id="KW-0812">Transmembrane</keyword>
<evidence type="ECO:0000313" key="10">
    <source>
        <dbReference type="EMBL" id="PTE70966.1"/>
    </source>
</evidence>
<evidence type="ECO:0000256" key="6">
    <source>
        <dbReference type="ARBA" id="ARBA00023210"/>
    </source>
</evidence>
<dbReference type="GO" id="GO:0005886">
    <property type="term" value="C:plasma membrane"/>
    <property type="evidence" value="ECO:0007669"/>
    <property type="project" value="UniProtKB-SubCell"/>
</dbReference>
<feature type="coiled-coil region" evidence="8">
    <location>
        <begin position="274"/>
        <end position="325"/>
    </location>
</feature>
<evidence type="ECO:0000256" key="2">
    <source>
        <dbReference type="ARBA" id="ARBA00022692"/>
    </source>
</evidence>
<dbReference type="AlphaFoldDB" id="A0A2T4KFA1"/>
<evidence type="ECO:0000256" key="8">
    <source>
        <dbReference type="HAMAP-Rule" id="MF_00728"/>
    </source>
</evidence>
<feature type="topological domain" description="Cytoplasmic" evidence="8">
    <location>
        <begin position="24"/>
        <end position="563"/>
    </location>
</feature>